<evidence type="ECO:0000313" key="3">
    <source>
        <dbReference type="Proteomes" id="UP000043764"/>
    </source>
</evidence>
<dbReference type="Pfam" id="PF21843">
    <property type="entry name" value="DUF6902"/>
    <property type="match status" value="1"/>
</dbReference>
<sequence length="417" mass="45865">MATILTFPKRPERQDTDAALDAGPALVGHPLTRKGQSSAPWAPLVESMARHRRDELEVGWLKENAELLGILNSTGHSRCDGGEAALAHLRPFVETAPRRLQFFPQYYRFILSICLDYEDLTGGATDTGSQLAHWIATRGLVCGELSDLQRAEAQHLLARRAVLLPDPGGQQAGLRSRLRRFSSDTAGFAIPDRRRAYELTHVVFYLTDYGRRCAALPDTATQSLIHVGFWAYLDCDWDLVAEVCIALRYLGQPPPPLWEAALQRSLGAYRLLATPVVGGDDYHAFFVGHWWRAVAAQGQAGQGAFADMMGWRGGALTVRASQATGLLAPLSLWLLQGGSARVDDAIAYITATMGQTAAAHLAETKHSSDHFARFWHHFCRQGEATAKVHVITARGQKHLHDERLGRSMQKGHPKGSP</sequence>
<organism evidence="2 3">
    <name type="scientific">Phaeobacter italicus</name>
    <dbReference type="NCBI Taxonomy" id="481446"/>
    <lineage>
        <taxon>Bacteria</taxon>
        <taxon>Pseudomonadati</taxon>
        <taxon>Pseudomonadota</taxon>
        <taxon>Alphaproteobacteria</taxon>
        <taxon>Rhodobacterales</taxon>
        <taxon>Roseobacteraceae</taxon>
        <taxon>Phaeobacter</taxon>
    </lineage>
</organism>
<name>A0A0H5D3J5_9RHOB</name>
<gene>
    <name evidence="2" type="ORF">NIT7321_02477</name>
</gene>
<dbReference type="InterPro" id="IPR054197">
    <property type="entry name" value="DUF6902"/>
</dbReference>
<reference evidence="3" key="1">
    <citation type="submission" date="2015-05" db="EMBL/GenBank/DDBJ databases">
        <authorList>
            <person name="Rodrigo-Torres Lidia"/>
            <person name="Arahal R.David."/>
        </authorList>
    </citation>
    <scope>NUCLEOTIDE SEQUENCE [LARGE SCALE GENOMIC DNA]</scope>
    <source>
        <strain evidence="3">CECT 7321</strain>
    </source>
</reference>
<accession>A0A0H5D3J5</accession>
<proteinExistence type="predicted"/>
<keyword evidence="3" id="KW-1185">Reference proteome</keyword>
<protein>
    <submittedName>
        <fullName evidence="2">Uncharacterized protein</fullName>
    </submittedName>
</protein>
<dbReference type="AlphaFoldDB" id="A0A0H5D3J5"/>
<dbReference type="Proteomes" id="UP000043764">
    <property type="component" value="Unassembled WGS sequence"/>
</dbReference>
<dbReference type="EMBL" id="CVRL01000033">
    <property type="protein sequence ID" value="CRL11609.1"/>
    <property type="molecule type" value="Genomic_DNA"/>
</dbReference>
<evidence type="ECO:0000313" key="2">
    <source>
        <dbReference type="EMBL" id="CRL11609.1"/>
    </source>
</evidence>
<dbReference type="STRING" id="481446.NIT7645_00874"/>
<feature type="region of interest" description="Disordered" evidence="1">
    <location>
        <begin position="395"/>
        <end position="417"/>
    </location>
</feature>
<evidence type="ECO:0000256" key="1">
    <source>
        <dbReference type="SAM" id="MobiDB-lite"/>
    </source>
</evidence>
<dbReference type="RefSeq" id="WP_050673623.1">
    <property type="nucleotide sequence ID" value="NZ_CVRL01000033.1"/>
</dbReference>